<dbReference type="EMBL" id="CP060790">
    <property type="protein sequence ID" value="QNP59885.1"/>
    <property type="molecule type" value="Genomic_DNA"/>
</dbReference>
<dbReference type="Proteomes" id="UP000516057">
    <property type="component" value="Chromosome"/>
</dbReference>
<evidence type="ECO:0000313" key="2">
    <source>
        <dbReference type="EMBL" id="QNP59885.1"/>
    </source>
</evidence>
<name>A0A7H0HH69_9BURK</name>
<dbReference type="Pfam" id="PF12146">
    <property type="entry name" value="Hydrolase_4"/>
    <property type="match status" value="1"/>
</dbReference>
<feature type="domain" description="Serine aminopeptidase S33" evidence="1">
    <location>
        <begin position="38"/>
        <end position="130"/>
    </location>
</feature>
<reference evidence="2 3" key="1">
    <citation type="submission" date="2020-08" db="EMBL/GenBank/DDBJ databases">
        <title>Genome sequence of Acidovorax monticola KACC 19171T.</title>
        <authorList>
            <person name="Hyun D.-W."/>
            <person name="Bae J.-W."/>
        </authorList>
    </citation>
    <scope>NUCLEOTIDE SEQUENCE [LARGE SCALE GENOMIC DNA]</scope>
    <source>
        <strain evidence="2 3">KACC 19171</strain>
    </source>
</reference>
<dbReference type="GO" id="GO:0016787">
    <property type="term" value="F:hydrolase activity"/>
    <property type="evidence" value="ECO:0007669"/>
    <property type="project" value="UniProtKB-KW"/>
</dbReference>
<gene>
    <name evidence="2" type="ORF">H9L24_02620</name>
</gene>
<keyword evidence="2" id="KW-0378">Hydrolase</keyword>
<dbReference type="KEGG" id="amon:H9L24_02620"/>
<dbReference type="InterPro" id="IPR017208">
    <property type="entry name" value="UCP037442_abhydr"/>
</dbReference>
<dbReference type="InterPro" id="IPR029058">
    <property type="entry name" value="AB_hydrolase_fold"/>
</dbReference>
<dbReference type="InterPro" id="IPR022742">
    <property type="entry name" value="Hydrolase_4"/>
</dbReference>
<dbReference type="AlphaFoldDB" id="A0A7H0HH69"/>
<evidence type="ECO:0000259" key="1">
    <source>
        <dbReference type="Pfam" id="PF12146"/>
    </source>
</evidence>
<evidence type="ECO:0000313" key="3">
    <source>
        <dbReference type="Proteomes" id="UP000516057"/>
    </source>
</evidence>
<organism evidence="2 3">
    <name type="scientific">Paenacidovorax monticola</name>
    <dbReference type="NCBI Taxonomy" id="1926868"/>
    <lineage>
        <taxon>Bacteria</taxon>
        <taxon>Pseudomonadati</taxon>
        <taxon>Pseudomonadota</taxon>
        <taxon>Betaproteobacteria</taxon>
        <taxon>Burkholderiales</taxon>
        <taxon>Comamonadaceae</taxon>
        <taxon>Paenacidovorax</taxon>
    </lineage>
</organism>
<accession>A0A7H0HH69</accession>
<dbReference type="SUPFAM" id="SSF53474">
    <property type="entry name" value="alpha/beta-Hydrolases"/>
    <property type="match status" value="1"/>
</dbReference>
<protein>
    <submittedName>
        <fullName evidence="2">Alpha/beta fold hydrolase</fullName>
    </submittedName>
</protein>
<keyword evidence="3" id="KW-1185">Reference proteome</keyword>
<sequence>MPDSTTPHPHSIHIPVSDGYRLAGGVWRHAGAQPGTPVVVINAATSVHSRYYSRFAAFLHGHGFHVVTYDYRGIGGSHPGRLRGFEASWLSWGELDFEAVLQFVSREFPGSPVNVVAHSIGGFVTGLAPSAHRLHRVCTVGSQIAYWRDFAPRQRARMVAQWQIAMPLLTACLGYFPGKRLGWLEDTPRGVVHDWCHRMRRYESLVRRGVDPDGIPGRRALVERCSRLAAPLLAIGIDDDAFGTTAAIERLLGYFGNCPATHLRLAPGAVGETAIGHFAFFHSRFERSLWRIPLQWLQSASVPADIPSTLVRAPAM</sequence>
<dbReference type="Gene3D" id="3.40.50.1820">
    <property type="entry name" value="alpha/beta hydrolase"/>
    <property type="match status" value="1"/>
</dbReference>
<proteinExistence type="predicted"/>
<dbReference type="PIRSF" id="PIRSF037442">
    <property type="entry name" value="UCP037442_abhydr"/>
    <property type="match status" value="1"/>
</dbReference>